<dbReference type="GO" id="GO:0005975">
    <property type="term" value="P:carbohydrate metabolic process"/>
    <property type="evidence" value="ECO:0007669"/>
    <property type="project" value="InterPro"/>
</dbReference>
<dbReference type="PANTHER" id="PTHR10357:SF210">
    <property type="entry name" value="MALTODEXTRIN GLUCOSIDASE"/>
    <property type="match status" value="1"/>
</dbReference>
<dbReference type="Proteomes" id="UP000005270">
    <property type="component" value="Chromosome"/>
</dbReference>
<dbReference type="HOGENOM" id="CLU_006462_6_4_2"/>
<feature type="domain" description="Glycosyl hydrolase family 13 catalytic" evidence="3">
    <location>
        <begin position="239"/>
        <end position="617"/>
    </location>
</feature>
<dbReference type="CDD" id="cd02857">
    <property type="entry name" value="E_set_CDase_PDE_N"/>
    <property type="match status" value="1"/>
</dbReference>
<reference evidence="4 5" key="1">
    <citation type="journal article" date="2012" name="J. Bacteriol.">
        <title>Complete genome sequence of the hyperthermophilic cellulolytic Crenarchaeon 'Thermogladius cellulolyticus' 1633.</title>
        <authorList>
            <person name="Mardanov A.V."/>
            <person name="Kochetkova T.V."/>
            <person name="Beletsky A.V."/>
            <person name="Bonch-Osmolovskaya E.A."/>
            <person name="Ravin N.V."/>
            <person name="Skryabin K.G."/>
        </authorList>
    </citation>
    <scope>NUCLEOTIDE SEQUENCE [LARGE SCALE GENOMIC DNA]</scope>
    <source>
        <strain evidence="5">DSM 22663 / VKM B-2946 / 1633</strain>
    </source>
</reference>
<dbReference type="InterPro" id="IPR014756">
    <property type="entry name" value="Ig_E-set"/>
</dbReference>
<dbReference type="InterPro" id="IPR013783">
    <property type="entry name" value="Ig-like_fold"/>
</dbReference>
<dbReference type="Gene3D" id="2.60.40.10">
    <property type="entry name" value="Immunoglobulins"/>
    <property type="match status" value="2"/>
</dbReference>
<dbReference type="InterPro" id="IPR017853">
    <property type="entry name" value="GH"/>
</dbReference>
<dbReference type="SUPFAM" id="SSF81296">
    <property type="entry name" value="E set domains"/>
    <property type="match status" value="1"/>
</dbReference>
<dbReference type="CDD" id="cd11338">
    <property type="entry name" value="AmyAc_CMD"/>
    <property type="match status" value="1"/>
</dbReference>
<dbReference type="Gene3D" id="3.90.400.10">
    <property type="entry name" value="Oligo-1,6-glucosidase, Domain 2"/>
    <property type="match status" value="1"/>
</dbReference>
<dbReference type="InterPro" id="IPR006047">
    <property type="entry name" value="GH13_cat_dom"/>
</dbReference>
<dbReference type="AlphaFoldDB" id="I3TG20"/>
<dbReference type="InParanoid" id="I3TG20"/>
<dbReference type="InterPro" id="IPR045857">
    <property type="entry name" value="O16G_dom_2"/>
</dbReference>
<evidence type="ECO:0000313" key="5">
    <source>
        <dbReference type="Proteomes" id="UP000005270"/>
    </source>
</evidence>
<dbReference type="PANTHER" id="PTHR10357">
    <property type="entry name" value="ALPHA-AMYLASE FAMILY MEMBER"/>
    <property type="match status" value="1"/>
</dbReference>
<evidence type="ECO:0000256" key="1">
    <source>
        <dbReference type="ARBA" id="ARBA00022801"/>
    </source>
</evidence>
<dbReference type="InterPro" id="IPR059128">
    <property type="entry name" value="SMMA_beta-sandwich_2"/>
</dbReference>
<dbReference type="STRING" id="1184251.TCELL_1285"/>
<dbReference type="EMBL" id="CP003531">
    <property type="protein sequence ID" value="AFK51708.1"/>
    <property type="molecule type" value="Genomic_DNA"/>
</dbReference>
<proteinExistence type="predicted"/>
<evidence type="ECO:0000259" key="3">
    <source>
        <dbReference type="SMART" id="SM00642"/>
    </source>
</evidence>
<dbReference type="GO" id="GO:0004553">
    <property type="term" value="F:hydrolase activity, hydrolyzing O-glycosyl compounds"/>
    <property type="evidence" value="ECO:0007669"/>
    <property type="project" value="InterPro"/>
</dbReference>
<dbReference type="Pfam" id="PF00128">
    <property type="entry name" value="Alpha-amylase"/>
    <property type="match status" value="1"/>
</dbReference>
<keyword evidence="1" id="KW-0378">Hydrolase</keyword>
<sequence>MVWDLYKVVGRRVIQGGRLKEFEVFFKTKWRRGAKRMYLVGNFTSWFPGFKRLAKTGEEGHARLYLYPGTYAYWFQADNTPTPILDEENERTAVLPNIMHPEKPGIKGSLLDLAVPDDPFEYVIHDEKDPAYLHRFSGYVVFRLRTGKRVEAAWLHIEGGDKGPTAVHDLPLERVFEFVVPEERLGESFSYHFQVCAEGVCLEYGFNGVGRGVRPIKTRRRELPGLDKPKWFMGTVYYQIFVDSFYNGDPSNDPPVKIRRLAPREHGYYGGDLKGVLAKVDHLVRLGVEAVYLTPIYPAGTYHRYDVRDYLSVDKYLGDISVFNELVRELEKRGLKLVLDITLHHTGACHPFFVDALEHGRASRYWEWYNFLDDPSKYVDQGVVRMLRDCDVTALREYLRRRALTTPFYESFFSNWLMPKINHENPETLDYFVGVAKAWMERGVAGFRVDVAHGIKEEWLGSYYRRVKELSDDFLVLGEICDYPFLYREYMDSYMNYWLRYWLVSSIALKKTGLRQAVEMINLQIANHPYPQLLSLYNLLGSHDTPRVKTLVKGDKRLLKLLIALNFTLPGSPAVYYGDEVGLEGGDDPDNRRPMPWDSKDWDLEVYEAYRTFIDLHKKLEELRHGFASVRLCRDDVIVVERWLKGRVVGLFNAGSEPVEASLCTATEGLREVVSSEPGPAIGSLGFKIFASP</sequence>
<dbReference type="SMART" id="SM00642">
    <property type="entry name" value="Aamy"/>
    <property type="match status" value="1"/>
</dbReference>
<name>I3TG20_THEC1</name>
<accession>I3TG20</accession>
<evidence type="ECO:0000256" key="2">
    <source>
        <dbReference type="ARBA" id="ARBA00023295"/>
    </source>
</evidence>
<dbReference type="Pfam" id="PF22426">
    <property type="entry name" value="SMMA_N"/>
    <property type="match status" value="1"/>
</dbReference>
<gene>
    <name evidence="4" type="ordered locus">TCELL_1285</name>
</gene>
<keyword evidence="5" id="KW-1185">Reference proteome</keyword>
<dbReference type="eggNOG" id="arCOG02948">
    <property type="taxonomic scope" value="Archaea"/>
</dbReference>
<protein>
    <submittedName>
        <fullName evidence="4">Alpha amylase</fullName>
    </submittedName>
</protein>
<dbReference type="InterPro" id="IPR004185">
    <property type="entry name" value="Glyco_hydro_13_lg-like_dom"/>
</dbReference>
<evidence type="ECO:0000313" key="4">
    <source>
        <dbReference type="EMBL" id="AFK51708.1"/>
    </source>
</evidence>
<organism evidence="4 5">
    <name type="scientific">Thermogladius calderae (strain DSM 22663 / VKM B-2946 / 1633)</name>
    <dbReference type="NCBI Taxonomy" id="1184251"/>
    <lineage>
        <taxon>Archaea</taxon>
        <taxon>Thermoproteota</taxon>
        <taxon>Thermoprotei</taxon>
        <taxon>Desulfurococcales</taxon>
        <taxon>Desulfurococcaceae</taxon>
        <taxon>Thermogladius</taxon>
    </lineage>
</organism>
<keyword evidence="2" id="KW-0326">Glycosidase</keyword>
<dbReference type="KEGG" id="thg:TCELL_1285"/>
<dbReference type="SUPFAM" id="SSF51445">
    <property type="entry name" value="(Trans)glycosidases"/>
    <property type="match status" value="1"/>
</dbReference>
<dbReference type="Gene3D" id="3.20.20.80">
    <property type="entry name" value="Glycosidases"/>
    <property type="match status" value="1"/>
</dbReference>